<accession>G4ZWJ1</accession>
<feature type="compositionally biased region" description="Basic residues" evidence="1">
    <location>
        <begin position="381"/>
        <end position="393"/>
    </location>
</feature>
<organism evidence="2 3">
    <name type="scientific">Phytophthora sojae (strain P6497)</name>
    <name type="common">Soybean stem and root rot agent</name>
    <name type="synonym">Phytophthora megasperma f. sp. glycines</name>
    <dbReference type="NCBI Taxonomy" id="1094619"/>
    <lineage>
        <taxon>Eukaryota</taxon>
        <taxon>Sar</taxon>
        <taxon>Stramenopiles</taxon>
        <taxon>Oomycota</taxon>
        <taxon>Peronosporomycetes</taxon>
        <taxon>Peronosporales</taxon>
        <taxon>Peronosporaceae</taxon>
        <taxon>Phytophthora</taxon>
    </lineage>
</organism>
<feature type="region of interest" description="Disordered" evidence="1">
    <location>
        <begin position="311"/>
        <end position="514"/>
    </location>
</feature>
<feature type="compositionally biased region" description="Basic residues" evidence="1">
    <location>
        <begin position="442"/>
        <end position="455"/>
    </location>
</feature>
<proteinExistence type="predicted"/>
<feature type="compositionally biased region" description="Basic and acidic residues" evidence="1">
    <location>
        <begin position="495"/>
        <end position="506"/>
    </location>
</feature>
<dbReference type="GeneID" id="20662636"/>
<dbReference type="EMBL" id="JH159157">
    <property type="protein sequence ID" value="EGZ11665.1"/>
    <property type="molecule type" value="Genomic_DNA"/>
</dbReference>
<dbReference type="STRING" id="1094619.G4ZWJ1"/>
<reference evidence="2 3" key="1">
    <citation type="journal article" date="2006" name="Science">
        <title>Phytophthora genome sequences uncover evolutionary origins and mechanisms of pathogenesis.</title>
        <authorList>
            <person name="Tyler B.M."/>
            <person name="Tripathy S."/>
            <person name="Zhang X."/>
            <person name="Dehal P."/>
            <person name="Jiang R.H."/>
            <person name="Aerts A."/>
            <person name="Arredondo F.D."/>
            <person name="Baxter L."/>
            <person name="Bensasson D."/>
            <person name="Beynon J.L."/>
            <person name="Chapman J."/>
            <person name="Damasceno C.M."/>
            <person name="Dorrance A.E."/>
            <person name="Dou D."/>
            <person name="Dickerman A.W."/>
            <person name="Dubchak I.L."/>
            <person name="Garbelotto M."/>
            <person name="Gijzen M."/>
            <person name="Gordon S.G."/>
            <person name="Govers F."/>
            <person name="Grunwald N.J."/>
            <person name="Huang W."/>
            <person name="Ivors K.L."/>
            <person name="Jones R.W."/>
            <person name="Kamoun S."/>
            <person name="Krampis K."/>
            <person name="Lamour K.H."/>
            <person name="Lee M.K."/>
            <person name="McDonald W.H."/>
            <person name="Medina M."/>
            <person name="Meijer H.J."/>
            <person name="Nordberg E.K."/>
            <person name="Maclean D.J."/>
            <person name="Ospina-Giraldo M.D."/>
            <person name="Morris P.F."/>
            <person name="Phuntumart V."/>
            <person name="Putnam N.H."/>
            <person name="Rash S."/>
            <person name="Rose J.K."/>
            <person name="Sakihama Y."/>
            <person name="Salamov A.A."/>
            <person name="Savidor A."/>
            <person name="Scheuring C.F."/>
            <person name="Smith B.M."/>
            <person name="Sobral B.W."/>
            <person name="Terry A."/>
            <person name="Torto-Alalibo T.A."/>
            <person name="Win J."/>
            <person name="Xu Z."/>
            <person name="Zhang H."/>
            <person name="Grigoriev I.V."/>
            <person name="Rokhsar D.S."/>
            <person name="Boore J.L."/>
        </authorList>
    </citation>
    <scope>NUCLEOTIDE SEQUENCE [LARGE SCALE GENOMIC DNA]</scope>
    <source>
        <strain evidence="2 3">P6497</strain>
    </source>
</reference>
<feature type="region of interest" description="Disordered" evidence="1">
    <location>
        <begin position="239"/>
        <end position="258"/>
    </location>
</feature>
<dbReference type="KEGG" id="psoj:PHYSODRAFT_547637"/>
<protein>
    <submittedName>
        <fullName evidence="2">Uncharacterized protein</fullName>
    </submittedName>
</protein>
<dbReference type="RefSeq" id="XP_009531998.1">
    <property type="nucleotide sequence ID" value="XM_009533703.1"/>
</dbReference>
<gene>
    <name evidence="2" type="ORF">PHYSODRAFT_547637</name>
</gene>
<feature type="compositionally biased region" description="Pro residues" evidence="1">
    <location>
        <begin position="330"/>
        <end position="341"/>
    </location>
</feature>
<sequence>MGLKLSRPQPSGDGNSRPDGPRPRGNQQGDEISAEARAEFTVDDIHSPENTRRAQRLRSSDHDRFCKYRNYFKNHHMSLAREVGRKTSKSKAELLRWVEDAVGPLEEGSTCTKDKILEIAMVSAALTEYGEAALAKMYERGELDALPNVPLHTHNLRMPAKQQACRDNSDAANKDKLEAAHYIGLEVMLRLNERLPVEQRMGEELREILNHPSNLRLMLATSNQVLHKKVDAMLINAKDAPPPSELAETSKKQDRKISAREYDRLVQIAKHAQDEGFQDAMIAANGHYLYVSLRQQFNRLDVGSRPKLWDIDKDKQELRQIPRGRFRSPSPAPHPPRTPPSPEKKADPKPRMASMTTDSQSPLSPEKKHRNPFSRLAAKVFHSHSKKKKKHAAVARSASTTAIAEEPARPVKVKAQPGRGTPSKQEPRVKKSATKRAGAASRKGKSSQAKRKQRQPRTAAKAPARRENQESGDFGDDSSADDSDYVDECSEEDVTTDKTDNADSRVFHVGPRGGKYNINGAGKKVYVK</sequence>
<dbReference type="Proteomes" id="UP000002640">
    <property type="component" value="Unassembled WGS sequence"/>
</dbReference>
<evidence type="ECO:0000256" key="1">
    <source>
        <dbReference type="SAM" id="MobiDB-lite"/>
    </source>
</evidence>
<name>G4ZWJ1_PHYSP</name>
<feature type="compositionally biased region" description="Basic and acidic residues" evidence="1">
    <location>
        <begin position="248"/>
        <end position="258"/>
    </location>
</feature>
<dbReference type="AlphaFoldDB" id="G4ZWJ1"/>
<keyword evidence="3" id="KW-1185">Reference proteome</keyword>
<feature type="compositionally biased region" description="Acidic residues" evidence="1">
    <location>
        <begin position="473"/>
        <end position="494"/>
    </location>
</feature>
<dbReference type="OMA" id="AHYIGLE"/>
<feature type="compositionally biased region" description="Polar residues" evidence="1">
    <location>
        <begin position="354"/>
        <end position="363"/>
    </location>
</feature>
<dbReference type="InParanoid" id="G4ZWJ1"/>
<feature type="compositionally biased region" description="Basic and acidic residues" evidence="1">
    <location>
        <begin position="34"/>
        <end position="59"/>
    </location>
</feature>
<evidence type="ECO:0000313" key="3">
    <source>
        <dbReference type="Proteomes" id="UP000002640"/>
    </source>
</evidence>
<feature type="compositionally biased region" description="Basic and acidic residues" evidence="1">
    <location>
        <begin position="311"/>
        <end position="320"/>
    </location>
</feature>
<evidence type="ECO:0000313" key="2">
    <source>
        <dbReference type="EMBL" id="EGZ11665.1"/>
    </source>
</evidence>
<feature type="region of interest" description="Disordered" evidence="1">
    <location>
        <begin position="1"/>
        <end position="59"/>
    </location>
</feature>